<name>A0ABU7A6S4_9TELE</name>
<reference evidence="1 2" key="1">
    <citation type="submission" date="2021-07" db="EMBL/GenBank/DDBJ databases">
        <authorList>
            <person name="Palmer J.M."/>
        </authorList>
    </citation>
    <scope>NUCLEOTIDE SEQUENCE [LARGE SCALE GENOMIC DNA]</scope>
    <source>
        <strain evidence="1 2">AT_MEX2019</strain>
        <tissue evidence="1">Muscle</tissue>
    </source>
</reference>
<evidence type="ECO:0000313" key="2">
    <source>
        <dbReference type="Proteomes" id="UP001345963"/>
    </source>
</evidence>
<protein>
    <submittedName>
        <fullName evidence="1">Uncharacterized protein</fullName>
    </submittedName>
</protein>
<proteinExistence type="predicted"/>
<dbReference type="Proteomes" id="UP001345963">
    <property type="component" value="Unassembled WGS sequence"/>
</dbReference>
<comment type="caution">
    <text evidence="1">The sequence shown here is derived from an EMBL/GenBank/DDBJ whole genome shotgun (WGS) entry which is preliminary data.</text>
</comment>
<accession>A0ABU7A6S4</accession>
<organism evidence="1 2">
    <name type="scientific">Ataeniobius toweri</name>
    <dbReference type="NCBI Taxonomy" id="208326"/>
    <lineage>
        <taxon>Eukaryota</taxon>
        <taxon>Metazoa</taxon>
        <taxon>Chordata</taxon>
        <taxon>Craniata</taxon>
        <taxon>Vertebrata</taxon>
        <taxon>Euteleostomi</taxon>
        <taxon>Actinopterygii</taxon>
        <taxon>Neopterygii</taxon>
        <taxon>Teleostei</taxon>
        <taxon>Neoteleostei</taxon>
        <taxon>Acanthomorphata</taxon>
        <taxon>Ovalentaria</taxon>
        <taxon>Atherinomorphae</taxon>
        <taxon>Cyprinodontiformes</taxon>
        <taxon>Goodeidae</taxon>
        <taxon>Ataeniobius</taxon>
    </lineage>
</organism>
<gene>
    <name evidence="1" type="ORF">ATANTOWER_009687</name>
</gene>
<dbReference type="EMBL" id="JAHUTI010002197">
    <property type="protein sequence ID" value="MED6233290.1"/>
    <property type="molecule type" value="Genomic_DNA"/>
</dbReference>
<evidence type="ECO:0000313" key="1">
    <source>
        <dbReference type="EMBL" id="MED6233290.1"/>
    </source>
</evidence>
<sequence>MSLLPSFHSDGVPLDFMRTESYRTEAAANSRRMSCMTRNKNRRSFGASAPPFLDYLKDILRRYPDGGQILKVRMVFTL</sequence>
<keyword evidence="2" id="KW-1185">Reference proteome</keyword>